<dbReference type="STRING" id="37001.A0A1A9WBG3"/>
<dbReference type="InterPro" id="IPR016024">
    <property type="entry name" value="ARM-type_fold"/>
</dbReference>
<evidence type="ECO:0000259" key="5">
    <source>
        <dbReference type="PROSITE" id="PS50166"/>
    </source>
</evidence>
<evidence type="ECO:0000256" key="3">
    <source>
        <dbReference type="ARBA" id="ARBA00022448"/>
    </source>
</evidence>
<evidence type="ECO:0000256" key="4">
    <source>
        <dbReference type="ARBA" id="ARBA00023242"/>
    </source>
</evidence>
<dbReference type="AlphaFoldDB" id="A0A1A9WBG3"/>
<protein>
    <recommendedName>
        <fullName evidence="5">Importin N-terminal domain-containing protein</fullName>
    </recommendedName>
</protein>
<dbReference type="Pfam" id="PF25758">
    <property type="entry name" value="TPR_IPO11"/>
    <property type="match status" value="1"/>
</dbReference>
<comment type="subcellular location">
    <subcellularLocation>
        <location evidence="1">Nucleus</location>
    </subcellularLocation>
</comment>
<dbReference type="InterPro" id="IPR001494">
    <property type="entry name" value="Importin-beta_N"/>
</dbReference>
<comment type="similarity">
    <text evidence="2">Belongs to the importin beta family.</text>
</comment>
<dbReference type="PROSITE" id="PS50166">
    <property type="entry name" value="IMPORTIN_B_NT"/>
    <property type="match status" value="1"/>
</dbReference>
<dbReference type="Proteomes" id="UP000091820">
    <property type="component" value="Unassembled WGS sequence"/>
</dbReference>
<dbReference type="Pfam" id="PF03810">
    <property type="entry name" value="IBN_N"/>
    <property type="match status" value="1"/>
</dbReference>
<dbReference type="GO" id="GO:0031267">
    <property type="term" value="F:small GTPase binding"/>
    <property type="evidence" value="ECO:0007669"/>
    <property type="project" value="InterPro"/>
</dbReference>
<dbReference type="GO" id="GO:0005635">
    <property type="term" value="C:nuclear envelope"/>
    <property type="evidence" value="ECO:0007669"/>
    <property type="project" value="TreeGrafter"/>
</dbReference>
<accession>A0A1A9WBG3</accession>
<dbReference type="SUPFAM" id="SSF48371">
    <property type="entry name" value="ARM repeat"/>
    <property type="match status" value="1"/>
</dbReference>
<reference evidence="7" key="1">
    <citation type="submission" date="2014-03" db="EMBL/GenBank/DDBJ databases">
        <authorList>
            <person name="Aksoy S."/>
            <person name="Warren W."/>
            <person name="Wilson R.K."/>
        </authorList>
    </citation>
    <scope>NUCLEOTIDE SEQUENCE [LARGE SCALE GENOMIC DNA]</scope>
    <source>
        <strain evidence="7">IAEA</strain>
    </source>
</reference>
<keyword evidence="3" id="KW-0813">Transport</keyword>
<dbReference type="GO" id="GO:0006606">
    <property type="term" value="P:protein import into nucleus"/>
    <property type="evidence" value="ECO:0007669"/>
    <property type="project" value="TreeGrafter"/>
</dbReference>
<dbReference type="InterPro" id="IPR011989">
    <property type="entry name" value="ARM-like"/>
</dbReference>
<dbReference type="GO" id="GO:0005829">
    <property type="term" value="C:cytosol"/>
    <property type="evidence" value="ECO:0007669"/>
    <property type="project" value="TreeGrafter"/>
</dbReference>
<reference evidence="6" key="2">
    <citation type="submission" date="2020-05" db="UniProtKB">
        <authorList>
            <consortium name="EnsemblMetazoa"/>
        </authorList>
    </citation>
    <scope>IDENTIFICATION</scope>
    <source>
        <strain evidence="6">IAEA</strain>
    </source>
</reference>
<sequence>MAVNILDDGLLKQSILEELDNLLSPDMDIRNAAEESMKHLEYVESYGVILTEIILNQIAQLRLRQMAGIMLTRYVERYWDEHNTVNDLCEASGGGPVITIRAKCTIRDTLPVGLRDCNIIIRSSIANTICTIADTDYPNDWTDLSDVIVQCLNGDDHSIHGIMEVLINFQYDRRQIAVLGSLIISNAYRVFELEEVYSIQTRSLAVRVLKPIFLAASSLEKKERASIIHFALNTYLEKMIYYLSLNNDPNSYFTLHIEIIKVVLTFVVTEMTNYLEAYVDRLLPVMLQLFTKFADMYIKVVVNVTIPNPATNENEFLKLILQCLEFIHHTISSGKFRSVFKMALNDLVYPSILYIQLPQQQLEQWEVDPEKYFQDEENVEVTVRILGQDILWALMESVGPELLPPLQAAVNRLMIVAEAENLTGNVNWWKIQEACFVAVHNLHDLLFNYEEQFDLSNYLTAIRSYLNDHDYPYMAGRALWTLGTWAGSKFINYEILGEILTKIQHILEVEKNFCLKINAVRAFYSIAEAHDILDNDKRELVGSKFGCVADGITVLISDCSSLALCVLLDCLNGIMKANPLVAVTAKSKFVSLAFEVFKKYPDNPFIFHSTRDLIRALCANKLCLRLVRKKFLSSIINILSLGEEDPNNVIKKNCAVDVLSIITQNSKGSLSGDLLTKAFPAMIKFVLHSKSNDTVVAGEKCLRAYLSVSSKEICAYNNGEGLQYVMEFMTMILTLSINKATTIKFGPTAIAVIKNMGIMLDDCICALLRVFIIEMQNISDVNVLIDIVMVFAYLFLTQRQDLFNFLAPLSNLTSGSSLKLVFGTWLSVQKSVDGVYERRLTTMALCKLLEYGLAEQDYRFISLKVADHDIDKNAPMTPHMAAYLYGNDSPYVYIPVLVKIYKLLIKELCCLMESSLDLDCDTDTDASVNSSEDSLPGNYFTKKSNVKQSSDYSECVTVTDDQLIQELLMDPLLQNDMLGYITNIVKSLSVSEHYRSFANYFTDFEKDILKTITLPSQ</sequence>
<evidence type="ECO:0000256" key="2">
    <source>
        <dbReference type="ARBA" id="ARBA00007991"/>
    </source>
</evidence>
<feature type="domain" description="Importin N-terminal" evidence="5">
    <location>
        <begin position="33"/>
        <end position="110"/>
    </location>
</feature>
<evidence type="ECO:0000313" key="6">
    <source>
        <dbReference type="EnsemblMetazoa" id="GBRI013281-PA"/>
    </source>
</evidence>
<keyword evidence="7" id="KW-1185">Reference proteome</keyword>
<name>A0A1A9WBG3_9MUSC</name>
<dbReference type="VEuPathDB" id="VectorBase:GBRI013281"/>
<organism evidence="6 7">
    <name type="scientific">Glossina brevipalpis</name>
    <dbReference type="NCBI Taxonomy" id="37001"/>
    <lineage>
        <taxon>Eukaryota</taxon>
        <taxon>Metazoa</taxon>
        <taxon>Ecdysozoa</taxon>
        <taxon>Arthropoda</taxon>
        <taxon>Hexapoda</taxon>
        <taxon>Insecta</taxon>
        <taxon>Pterygota</taxon>
        <taxon>Neoptera</taxon>
        <taxon>Endopterygota</taxon>
        <taxon>Diptera</taxon>
        <taxon>Brachycera</taxon>
        <taxon>Muscomorpha</taxon>
        <taxon>Hippoboscoidea</taxon>
        <taxon>Glossinidae</taxon>
        <taxon>Glossina</taxon>
    </lineage>
</organism>
<dbReference type="EnsemblMetazoa" id="GBRI013281-RA">
    <property type="protein sequence ID" value="GBRI013281-PA"/>
    <property type="gene ID" value="GBRI013281"/>
</dbReference>
<dbReference type="Gene3D" id="1.25.10.10">
    <property type="entry name" value="Leucine-rich Repeat Variant"/>
    <property type="match status" value="1"/>
</dbReference>
<dbReference type="PANTHER" id="PTHR10997">
    <property type="entry name" value="IMPORTIN-7, 8, 11"/>
    <property type="match status" value="1"/>
</dbReference>
<evidence type="ECO:0000256" key="1">
    <source>
        <dbReference type="ARBA" id="ARBA00004123"/>
    </source>
</evidence>
<dbReference type="InterPro" id="IPR058669">
    <property type="entry name" value="TPR_IPO7/11-like"/>
</dbReference>
<dbReference type="PANTHER" id="PTHR10997:SF9">
    <property type="entry name" value="IMPORTIN-9"/>
    <property type="match status" value="1"/>
</dbReference>
<proteinExistence type="inferred from homology"/>
<keyword evidence="4" id="KW-0539">Nucleus</keyword>
<evidence type="ECO:0000313" key="7">
    <source>
        <dbReference type="Proteomes" id="UP000091820"/>
    </source>
</evidence>